<accession>A0A1A6XP60</accession>
<dbReference type="EMBL" id="LYVJ01000015">
    <property type="protein sequence ID" value="OBU64399.1"/>
    <property type="molecule type" value="Genomic_DNA"/>
</dbReference>
<dbReference type="AlphaFoldDB" id="A0A1A6XP60"/>
<name>A0A1A6XP60_STEMA</name>
<reference evidence="1 2" key="1">
    <citation type="submission" date="2016-05" db="EMBL/GenBank/DDBJ databases">
        <title>Draft Genome Sequences of Stenotrophomonas maltophilia Strains Sm32COP, Sm41DVV, Sm46PAILV, SmF3, SmF22, SmSOFb1 and SmCVFa1, Isolated from Different Manures, in France.</title>
        <authorList>
            <person name="Nazaret S."/>
            <person name="Bodilis J."/>
        </authorList>
    </citation>
    <scope>NUCLEOTIDE SEQUENCE [LARGE SCALE GENOMIC DNA]</scope>
    <source>
        <strain evidence="1 2">Sm46PAILV</strain>
    </source>
</reference>
<protein>
    <submittedName>
        <fullName evidence="1">Uncharacterized protein</fullName>
    </submittedName>
</protein>
<proteinExistence type="predicted"/>
<evidence type="ECO:0000313" key="2">
    <source>
        <dbReference type="Proteomes" id="UP000092256"/>
    </source>
</evidence>
<sequence>MAIEEAASEFNKAVAGLSASGSVASLEVVERGRDLVGQCGRLFFIAMAKRRSIELQSREGPHDWVEFADWAITTQVELQAPYARLLAAIRRDLGIEGSSDDEVLKAIAVDMVALNAAATQAAEILQNR</sequence>
<gene>
    <name evidence="1" type="ORF">A9K58_17575</name>
</gene>
<comment type="caution">
    <text evidence="1">The sequence shown here is derived from an EMBL/GenBank/DDBJ whole genome shotgun (WGS) entry which is preliminary data.</text>
</comment>
<organism evidence="1 2">
    <name type="scientific">Stenotrophomonas maltophilia</name>
    <name type="common">Pseudomonas maltophilia</name>
    <name type="synonym">Xanthomonas maltophilia</name>
    <dbReference type="NCBI Taxonomy" id="40324"/>
    <lineage>
        <taxon>Bacteria</taxon>
        <taxon>Pseudomonadati</taxon>
        <taxon>Pseudomonadota</taxon>
        <taxon>Gammaproteobacteria</taxon>
        <taxon>Lysobacterales</taxon>
        <taxon>Lysobacteraceae</taxon>
        <taxon>Stenotrophomonas</taxon>
        <taxon>Stenotrophomonas maltophilia group</taxon>
    </lineage>
</organism>
<dbReference type="Proteomes" id="UP000092256">
    <property type="component" value="Unassembled WGS sequence"/>
</dbReference>
<evidence type="ECO:0000313" key="1">
    <source>
        <dbReference type="EMBL" id="OBU64399.1"/>
    </source>
</evidence>